<dbReference type="EMBL" id="JEMT01001771">
    <property type="protein sequence ID" value="EXX79689.1"/>
    <property type="molecule type" value="Genomic_DNA"/>
</dbReference>
<gene>
    <name evidence="1" type="ORF">RirG_003170</name>
</gene>
<keyword evidence="2" id="KW-1185">Reference proteome</keyword>
<sequence length="84" mass="9922">MNGMRVVIAHAQFKNGMQDWLSLEVFDQLKNATFYHLIRLFVIIPIQLLLMKNSWNVPREFVILAKAPVLYIKMIPKQFESFNI</sequence>
<proteinExistence type="predicted"/>
<organism evidence="1 2">
    <name type="scientific">Rhizophagus irregularis (strain DAOM 197198w)</name>
    <name type="common">Glomus intraradices</name>
    <dbReference type="NCBI Taxonomy" id="1432141"/>
    <lineage>
        <taxon>Eukaryota</taxon>
        <taxon>Fungi</taxon>
        <taxon>Fungi incertae sedis</taxon>
        <taxon>Mucoromycota</taxon>
        <taxon>Glomeromycotina</taxon>
        <taxon>Glomeromycetes</taxon>
        <taxon>Glomerales</taxon>
        <taxon>Glomeraceae</taxon>
        <taxon>Rhizophagus</taxon>
    </lineage>
</organism>
<protein>
    <submittedName>
        <fullName evidence="1">Uncharacterized protein</fullName>
    </submittedName>
</protein>
<reference evidence="1 2" key="1">
    <citation type="submission" date="2014-02" db="EMBL/GenBank/DDBJ databases">
        <title>Single nucleus genome sequencing reveals high similarity among nuclei of an endomycorrhizal fungus.</title>
        <authorList>
            <person name="Lin K."/>
            <person name="Geurts R."/>
            <person name="Zhang Z."/>
            <person name="Limpens E."/>
            <person name="Saunders D.G."/>
            <person name="Mu D."/>
            <person name="Pang E."/>
            <person name="Cao H."/>
            <person name="Cha H."/>
            <person name="Lin T."/>
            <person name="Zhou Q."/>
            <person name="Shang Y."/>
            <person name="Li Y."/>
            <person name="Ivanov S."/>
            <person name="Sharma T."/>
            <person name="Velzen R.V."/>
            <person name="Ruijter N.D."/>
            <person name="Aanen D.K."/>
            <person name="Win J."/>
            <person name="Kamoun S."/>
            <person name="Bisseling T."/>
            <person name="Huang S."/>
        </authorList>
    </citation>
    <scope>NUCLEOTIDE SEQUENCE [LARGE SCALE GENOMIC DNA]</scope>
    <source>
        <strain evidence="2">DAOM197198w</strain>
    </source>
</reference>
<evidence type="ECO:0000313" key="2">
    <source>
        <dbReference type="Proteomes" id="UP000022910"/>
    </source>
</evidence>
<name>A0A015LJ11_RHIIW</name>
<evidence type="ECO:0000313" key="1">
    <source>
        <dbReference type="EMBL" id="EXX79689.1"/>
    </source>
</evidence>
<dbReference type="HOGENOM" id="CLU_2528634_0_0_1"/>
<accession>A0A015LJ11</accession>
<dbReference type="AlphaFoldDB" id="A0A015LJ11"/>
<dbReference type="Proteomes" id="UP000022910">
    <property type="component" value="Unassembled WGS sequence"/>
</dbReference>
<comment type="caution">
    <text evidence="1">The sequence shown here is derived from an EMBL/GenBank/DDBJ whole genome shotgun (WGS) entry which is preliminary data.</text>
</comment>